<keyword evidence="15" id="KW-1185">Reference proteome</keyword>
<feature type="region of interest" description="Disordered" evidence="13">
    <location>
        <begin position="1"/>
        <end position="21"/>
    </location>
</feature>
<proteinExistence type="inferred from homology"/>
<accession>A0A1I3AND8</accession>
<evidence type="ECO:0000256" key="6">
    <source>
        <dbReference type="ARBA" id="ARBA00022692"/>
    </source>
</evidence>
<dbReference type="EMBL" id="FOQE01000001">
    <property type="protein sequence ID" value="SFH51326.1"/>
    <property type="molecule type" value="Genomic_DNA"/>
</dbReference>
<dbReference type="PRINTS" id="PR00950">
    <property type="entry name" value="TYPE3IMSPROT"/>
</dbReference>
<feature type="transmembrane region" description="Helical" evidence="12">
    <location>
        <begin position="31"/>
        <end position="52"/>
    </location>
</feature>
<evidence type="ECO:0000256" key="8">
    <source>
        <dbReference type="ARBA" id="ARBA00022927"/>
    </source>
</evidence>
<evidence type="ECO:0000256" key="9">
    <source>
        <dbReference type="ARBA" id="ARBA00022989"/>
    </source>
</evidence>
<dbReference type="GO" id="GO:0009306">
    <property type="term" value="P:protein secretion"/>
    <property type="evidence" value="ECO:0007669"/>
    <property type="project" value="InterPro"/>
</dbReference>
<gene>
    <name evidence="12" type="primary">flhB</name>
    <name evidence="14" type="ORF">SAMN04489868_10150</name>
</gene>
<dbReference type="PANTHER" id="PTHR30531">
    <property type="entry name" value="FLAGELLAR BIOSYNTHETIC PROTEIN FLHB"/>
    <property type="match status" value="1"/>
</dbReference>
<dbReference type="OrthoDB" id="9807950at2"/>
<dbReference type="InterPro" id="IPR006135">
    <property type="entry name" value="T3SS_substrate_exporter"/>
</dbReference>
<feature type="transmembrane region" description="Helical" evidence="12">
    <location>
        <begin position="153"/>
        <end position="171"/>
    </location>
</feature>
<name>A0A1I3AND8_9LACT</name>
<dbReference type="AlphaFoldDB" id="A0A1I3AND8"/>
<keyword evidence="11 12" id="KW-1006">Bacterial flagellum protein export</keyword>
<evidence type="ECO:0000256" key="2">
    <source>
        <dbReference type="ARBA" id="ARBA00010690"/>
    </source>
</evidence>
<dbReference type="GO" id="GO:0005886">
    <property type="term" value="C:plasma membrane"/>
    <property type="evidence" value="ECO:0007669"/>
    <property type="project" value="UniProtKB-SubCell"/>
</dbReference>
<dbReference type="InterPro" id="IPR006136">
    <property type="entry name" value="FlhB"/>
</dbReference>
<feature type="transmembrane region" description="Helical" evidence="12">
    <location>
        <begin position="84"/>
        <end position="108"/>
    </location>
</feature>
<dbReference type="SUPFAM" id="SSF160544">
    <property type="entry name" value="EscU C-terminal domain-like"/>
    <property type="match status" value="1"/>
</dbReference>
<keyword evidence="9 12" id="KW-1133">Transmembrane helix</keyword>
<evidence type="ECO:0000256" key="5">
    <source>
        <dbReference type="ARBA" id="ARBA00022475"/>
    </source>
</evidence>
<sequence>MSERDGKTEKATPKKLQDARKKGQVAKSSDLTSAVSFIVFVLFGTFFGKYVLEKSFLFLRKTLSDGLSVSGFENNLNNLGLQMILFFFILVGPFLAIGFFASLIGAGVQTRFLFSAKAIKMDFKKINPVSGFKNLFSKKVWVMLAKNIAKLTLVFYLAFSTVSDAAGTLVNTSDMGPEKLFFVLTEVVKKLSVTLAIILLVLGVGDYLYEVYEYRKNLRMTKQEIKDEFKENEGDPQIKGQRKQQHRAMLIGMLKQVETATVVVTNPTHLAIAIRYERGKDEVPIVVAKGADYIAEKIREKARAFEVPIIENKPTARALYPVIQIGQPIPYDLYQSIAEILALVYQMEEMKKQKI</sequence>
<keyword evidence="4 12" id="KW-0813">Transport</keyword>
<evidence type="ECO:0000313" key="15">
    <source>
        <dbReference type="Proteomes" id="UP000198668"/>
    </source>
</evidence>
<dbReference type="RefSeq" id="WP_092090708.1">
    <property type="nucleotide sequence ID" value="NZ_FOQE01000001.1"/>
</dbReference>
<comment type="subcellular location">
    <subcellularLocation>
        <location evidence="1">Cell membrane</location>
        <topology evidence="1">Multi-pass membrane protein</topology>
    </subcellularLocation>
</comment>
<keyword evidence="8 12" id="KW-0653">Protein transport</keyword>
<evidence type="ECO:0000256" key="12">
    <source>
        <dbReference type="RuleBase" id="RU364091"/>
    </source>
</evidence>
<evidence type="ECO:0000256" key="1">
    <source>
        <dbReference type="ARBA" id="ARBA00004651"/>
    </source>
</evidence>
<dbReference type="Pfam" id="PF01312">
    <property type="entry name" value="Bac_export_2"/>
    <property type="match status" value="1"/>
</dbReference>
<protein>
    <recommendedName>
        <fullName evidence="3 12">Flagellar biosynthetic protein FlhB</fullName>
    </recommendedName>
</protein>
<keyword evidence="14" id="KW-0282">Flagellum</keyword>
<dbReference type="PANTHER" id="PTHR30531:SF12">
    <property type="entry name" value="FLAGELLAR BIOSYNTHETIC PROTEIN FLHB"/>
    <property type="match status" value="1"/>
</dbReference>
<dbReference type="InterPro" id="IPR029025">
    <property type="entry name" value="T3SS_substrate_exporter_C"/>
</dbReference>
<dbReference type="Gene3D" id="6.10.250.2080">
    <property type="match status" value="1"/>
</dbReference>
<dbReference type="Gene3D" id="3.40.1690.10">
    <property type="entry name" value="secretion proteins EscU"/>
    <property type="match status" value="1"/>
</dbReference>
<reference evidence="14 15" key="1">
    <citation type="submission" date="2016-10" db="EMBL/GenBank/DDBJ databases">
        <authorList>
            <person name="de Groot N.N."/>
        </authorList>
    </citation>
    <scope>NUCLEOTIDE SEQUENCE [LARGE SCALE GENOMIC DNA]</scope>
    <source>
        <strain evidence="14 15">DSM 27630</strain>
    </source>
</reference>
<keyword evidence="10 12" id="KW-0472">Membrane</keyword>
<comment type="function">
    <text evidence="12">Required for formation of the rod structure in the basal body of the flagellar apparatus. Together with FliI and FliH, may constitute the export apparatus of flagellin.</text>
</comment>
<evidence type="ECO:0000256" key="7">
    <source>
        <dbReference type="ARBA" id="ARBA00022795"/>
    </source>
</evidence>
<keyword evidence="7 12" id="KW-1005">Bacterial flagellum biogenesis</keyword>
<evidence type="ECO:0000256" key="13">
    <source>
        <dbReference type="SAM" id="MobiDB-lite"/>
    </source>
</evidence>
<organism evidence="14 15">
    <name type="scientific">Pisciglobus halotolerans</name>
    <dbReference type="NCBI Taxonomy" id="745365"/>
    <lineage>
        <taxon>Bacteria</taxon>
        <taxon>Bacillati</taxon>
        <taxon>Bacillota</taxon>
        <taxon>Bacilli</taxon>
        <taxon>Lactobacillales</taxon>
        <taxon>Carnobacteriaceae</taxon>
    </lineage>
</organism>
<dbReference type="NCBIfam" id="TIGR00328">
    <property type="entry name" value="flhB"/>
    <property type="match status" value="1"/>
</dbReference>
<evidence type="ECO:0000256" key="3">
    <source>
        <dbReference type="ARBA" id="ARBA00021622"/>
    </source>
</evidence>
<evidence type="ECO:0000256" key="10">
    <source>
        <dbReference type="ARBA" id="ARBA00023136"/>
    </source>
</evidence>
<keyword evidence="5 12" id="KW-1003">Cell membrane</keyword>
<dbReference type="GO" id="GO:0044780">
    <property type="term" value="P:bacterial-type flagellum assembly"/>
    <property type="evidence" value="ECO:0007669"/>
    <property type="project" value="InterPro"/>
</dbReference>
<keyword evidence="6 12" id="KW-0812">Transmembrane</keyword>
<evidence type="ECO:0000313" key="14">
    <source>
        <dbReference type="EMBL" id="SFH51326.1"/>
    </source>
</evidence>
<feature type="transmembrane region" description="Helical" evidence="12">
    <location>
        <begin position="191"/>
        <end position="209"/>
    </location>
</feature>
<keyword evidence="14" id="KW-0966">Cell projection</keyword>
<evidence type="ECO:0000256" key="11">
    <source>
        <dbReference type="ARBA" id="ARBA00023225"/>
    </source>
</evidence>
<dbReference type="Proteomes" id="UP000198668">
    <property type="component" value="Unassembled WGS sequence"/>
</dbReference>
<keyword evidence="14" id="KW-0969">Cilium</keyword>
<comment type="similarity">
    <text evidence="2 12">Belongs to the type III secretion exporter family.</text>
</comment>
<evidence type="ECO:0000256" key="4">
    <source>
        <dbReference type="ARBA" id="ARBA00022448"/>
    </source>
</evidence>